<dbReference type="EMBL" id="CP045894">
    <property type="protein sequence ID" value="QQP55475.1"/>
    <property type="molecule type" value="Genomic_DNA"/>
</dbReference>
<feature type="non-terminal residue" evidence="1">
    <location>
        <position position="1"/>
    </location>
</feature>
<organism evidence="1 2">
    <name type="scientific">Caligus rogercresseyi</name>
    <name type="common">Sea louse</name>
    <dbReference type="NCBI Taxonomy" id="217165"/>
    <lineage>
        <taxon>Eukaryota</taxon>
        <taxon>Metazoa</taxon>
        <taxon>Ecdysozoa</taxon>
        <taxon>Arthropoda</taxon>
        <taxon>Crustacea</taxon>
        <taxon>Multicrustacea</taxon>
        <taxon>Hexanauplia</taxon>
        <taxon>Copepoda</taxon>
        <taxon>Siphonostomatoida</taxon>
        <taxon>Caligidae</taxon>
        <taxon>Caligus</taxon>
    </lineage>
</organism>
<gene>
    <name evidence="1" type="ORF">FKW44_008677</name>
</gene>
<sequence>RAVKFRSDFTKVLTKSEKQCQNILQAAELSRRAFPHATRKCFNRGNATSSVIELMVSSGYDAR</sequence>
<proteinExistence type="predicted"/>
<dbReference type="Proteomes" id="UP000595437">
    <property type="component" value="Chromosome 5"/>
</dbReference>
<protein>
    <submittedName>
        <fullName evidence="1">Uncharacterized protein</fullName>
    </submittedName>
</protein>
<evidence type="ECO:0000313" key="1">
    <source>
        <dbReference type="EMBL" id="QQP55475.1"/>
    </source>
</evidence>
<name>A0A7T8QUF5_CALRO</name>
<keyword evidence="2" id="KW-1185">Reference proteome</keyword>
<evidence type="ECO:0000313" key="2">
    <source>
        <dbReference type="Proteomes" id="UP000595437"/>
    </source>
</evidence>
<dbReference type="AlphaFoldDB" id="A0A7T8QUF5"/>
<accession>A0A7T8QUF5</accession>
<reference evidence="2" key="1">
    <citation type="submission" date="2021-01" db="EMBL/GenBank/DDBJ databases">
        <title>Caligus Genome Assembly.</title>
        <authorList>
            <person name="Gallardo-Escarate C."/>
        </authorList>
    </citation>
    <scope>NUCLEOTIDE SEQUENCE [LARGE SCALE GENOMIC DNA]</scope>
</reference>